<evidence type="ECO:0000259" key="4">
    <source>
        <dbReference type="PROSITE" id="PS50887"/>
    </source>
</evidence>
<protein>
    <submittedName>
        <fullName evidence="5">Diguanylate cyclase with PAS/PAC sensor</fullName>
    </submittedName>
</protein>
<organism evidence="5 6">
    <name type="scientific">Shewanella denitrificans (strain OS217 / ATCC BAA-1090 / DSM 15013)</name>
    <dbReference type="NCBI Taxonomy" id="318161"/>
    <lineage>
        <taxon>Bacteria</taxon>
        <taxon>Pseudomonadati</taxon>
        <taxon>Pseudomonadota</taxon>
        <taxon>Gammaproteobacteria</taxon>
        <taxon>Alteromonadales</taxon>
        <taxon>Shewanellaceae</taxon>
        <taxon>Shewanella</taxon>
    </lineage>
</organism>
<dbReference type="Proteomes" id="UP000001982">
    <property type="component" value="Chromosome"/>
</dbReference>
<feature type="domain" description="PAC" evidence="3">
    <location>
        <begin position="78"/>
        <end position="130"/>
    </location>
</feature>
<dbReference type="eggNOG" id="COG2202">
    <property type="taxonomic scope" value="Bacteria"/>
</dbReference>
<dbReference type="eggNOG" id="COG2199">
    <property type="taxonomic scope" value="Bacteria"/>
</dbReference>
<keyword evidence="6" id="KW-1185">Reference proteome</keyword>
<reference evidence="5 6" key="1">
    <citation type="submission" date="2006-03" db="EMBL/GenBank/DDBJ databases">
        <title>Complete sequence of Shewanella denitrificans OS217.</title>
        <authorList>
            <consortium name="US DOE Joint Genome Institute"/>
            <person name="Copeland A."/>
            <person name="Lucas S."/>
            <person name="Lapidus A."/>
            <person name="Barry K."/>
            <person name="Detter J.C."/>
            <person name="Glavina del Rio T."/>
            <person name="Hammon N."/>
            <person name="Israni S."/>
            <person name="Dalin E."/>
            <person name="Tice H."/>
            <person name="Pitluck S."/>
            <person name="Brettin T."/>
            <person name="Bruce D."/>
            <person name="Han C."/>
            <person name="Tapia R."/>
            <person name="Gilna P."/>
            <person name="Kiss H."/>
            <person name="Schmutz J."/>
            <person name="Larimer F."/>
            <person name="Land M."/>
            <person name="Hauser L."/>
            <person name="Kyrpides N."/>
            <person name="Lykidis A."/>
            <person name="Richardson P."/>
        </authorList>
    </citation>
    <scope>NUCLEOTIDE SEQUENCE [LARGE SCALE GENOMIC DNA]</scope>
    <source>
        <strain evidence="6">OS217 / ATCC BAA-1090 / DSM 15013</strain>
    </source>
</reference>
<dbReference type="InterPro" id="IPR052163">
    <property type="entry name" value="DGC-Regulatory_Protein"/>
</dbReference>
<dbReference type="PANTHER" id="PTHR46663:SF3">
    <property type="entry name" value="SLL0267 PROTEIN"/>
    <property type="match status" value="1"/>
</dbReference>
<dbReference type="InterPro" id="IPR000700">
    <property type="entry name" value="PAS-assoc_C"/>
</dbReference>
<dbReference type="PROSITE" id="PS50112">
    <property type="entry name" value="PAS"/>
    <property type="match status" value="1"/>
</dbReference>
<dbReference type="NCBIfam" id="TIGR00229">
    <property type="entry name" value="sensory_box"/>
    <property type="match status" value="1"/>
</dbReference>
<dbReference type="EMBL" id="CP000302">
    <property type="protein sequence ID" value="ABE55282.1"/>
    <property type="molecule type" value="Genomic_DNA"/>
</dbReference>
<dbReference type="InterPro" id="IPR043128">
    <property type="entry name" value="Rev_trsase/Diguanyl_cyclase"/>
</dbReference>
<dbReference type="InterPro" id="IPR013655">
    <property type="entry name" value="PAS_fold_3"/>
</dbReference>
<dbReference type="PROSITE" id="PS50887">
    <property type="entry name" value="GGDEF"/>
    <property type="match status" value="1"/>
</dbReference>
<dbReference type="NCBIfam" id="TIGR00254">
    <property type="entry name" value="GGDEF"/>
    <property type="match status" value="1"/>
</dbReference>
<dbReference type="HOGENOM" id="CLU_000445_11_4_6"/>
<name>Q12MP4_SHEDO</name>
<dbReference type="Pfam" id="PF00990">
    <property type="entry name" value="GGDEF"/>
    <property type="match status" value="1"/>
</dbReference>
<evidence type="ECO:0000259" key="2">
    <source>
        <dbReference type="PROSITE" id="PS50112"/>
    </source>
</evidence>
<dbReference type="KEGG" id="sdn:Sden_1999"/>
<evidence type="ECO:0000256" key="1">
    <source>
        <dbReference type="ARBA" id="ARBA00001946"/>
    </source>
</evidence>
<dbReference type="InterPro" id="IPR029787">
    <property type="entry name" value="Nucleotide_cyclase"/>
</dbReference>
<evidence type="ECO:0000313" key="6">
    <source>
        <dbReference type="Proteomes" id="UP000001982"/>
    </source>
</evidence>
<sequence length="292" mass="32556">MQLEIIKQRAQAFDYLFDAVVVTDIVGTIIDWNKGSERLYGYSKAEVLGKPVCILHVPEDTAHITEQVIAAVMAEGKWSGEVRMLHKDGHVGWIESMCVPIFDENQQMIGALGINRDISSRIEEAQKLQHLAYHDHLTQISNRCLLMEKLTQALANAERHSLSFCLLFIDINEFKAINDSYGHAIGDAVLVEFAKRLKQVIRASDTLARFGGDEFVLLLEHTSAITDIESIAEQLFSLVSQPLQIDNICFRLSCSIGTAIYPQDGTSLDTLLAFADKAMYKNKSAQLATKKA</sequence>
<dbReference type="InterPro" id="IPR035965">
    <property type="entry name" value="PAS-like_dom_sf"/>
</dbReference>
<dbReference type="AlphaFoldDB" id="Q12MP4"/>
<feature type="domain" description="PAS" evidence="2">
    <location>
        <begin position="5"/>
        <end position="76"/>
    </location>
</feature>
<accession>Q12MP4</accession>
<evidence type="ECO:0000259" key="3">
    <source>
        <dbReference type="PROSITE" id="PS50113"/>
    </source>
</evidence>
<comment type="cofactor">
    <cofactor evidence="1">
        <name>Mg(2+)</name>
        <dbReference type="ChEBI" id="CHEBI:18420"/>
    </cofactor>
</comment>
<evidence type="ECO:0000313" key="5">
    <source>
        <dbReference type="EMBL" id="ABE55282.1"/>
    </source>
</evidence>
<dbReference type="SUPFAM" id="SSF55073">
    <property type="entry name" value="Nucleotide cyclase"/>
    <property type="match status" value="1"/>
</dbReference>
<dbReference type="SMART" id="SM00086">
    <property type="entry name" value="PAC"/>
    <property type="match status" value="1"/>
</dbReference>
<dbReference type="RefSeq" id="WP_011496438.1">
    <property type="nucleotide sequence ID" value="NC_007954.1"/>
</dbReference>
<dbReference type="CDD" id="cd00130">
    <property type="entry name" value="PAS"/>
    <property type="match status" value="1"/>
</dbReference>
<dbReference type="InterPro" id="IPR000014">
    <property type="entry name" value="PAS"/>
</dbReference>
<dbReference type="SUPFAM" id="SSF55785">
    <property type="entry name" value="PYP-like sensor domain (PAS domain)"/>
    <property type="match status" value="1"/>
</dbReference>
<dbReference type="OrthoDB" id="766410at2"/>
<feature type="domain" description="GGDEF" evidence="4">
    <location>
        <begin position="162"/>
        <end position="292"/>
    </location>
</feature>
<dbReference type="Gene3D" id="3.30.450.20">
    <property type="entry name" value="PAS domain"/>
    <property type="match status" value="1"/>
</dbReference>
<dbReference type="STRING" id="318161.Sden_1999"/>
<dbReference type="SMART" id="SM00091">
    <property type="entry name" value="PAS"/>
    <property type="match status" value="1"/>
</dbReference>
<proteinExistence type="predicted"/>
<dbReference type="Pfam" id="PF08447">
    <property type="entry name" value="PAS_3"/>
    <property type="match status" value="1"/>
</dbReference>
<dbReference type="InterPro" id="IPR001610">
    <property type="entry name" value="PAC"/>
</dbReference>
<dbReference type="CDD" id="cd01949">
    <property type="entry name" value="GGDEF"/>
    <property type="match status" value="1"/>
</dbReference>
<dbReference type="GO" id="GO:0003824">
    <property type="term" value="F:catalytic activity"/>
    <property type="evidence" value="ECO:0007669"/>
    <property type="project" value="UniProtKB-ARBA"/>
</dbReference>
<dbReference type="FunFam" id="3.30.70.270:FF:000001">
    <property type="entry name" value="Diguanylate cyclase domain protein"/>
    <property type="match status" value="1"/>
</dbReference>
<dbReference type="PANTHER" id="PTHR46663">
    <property type="entry name" value="DIGUANYLATE CYCLASE DGCT-RELATED"/>
    <property type="match status" value="1"/>
</dbReference>
<dbReference type="Gene3D" id="3.30.70.270">
    <property type="match status" value="1"/>
</dbReference>
<dbReference type="SMART" id="SM00267">
    <property type="entry name" value="GGDEF"/>
    <property type="match status" value="1"/>
</dbReference>
<dbReference type="PROSITE" id="PS50113">
    <property type="entry name" value="PAC"/>
    <property type="match status" value="1"/>
</dbReference>
<gene>
    <name evidence="5" type="ordered locus">Sden_1999</name>
</gene>
<dbReference type="InterPro" id="IPR000160">
    <property type="entry name" value="GGDEF_dom"/>
</dbReference>